<proteinExistence type="predicted"/>
<name>A0A6C0BF94_9ZZZZ</name>
<dbReference type="AlphaFoldDB" id="A0A6C0BF94"/>
<dbReference type="EMBL" id="MN739135">
    <property type="protein sequence ID" value="QHS90424.1"/>
    <property type="molecule type" value="Genomic_DNA"/>
</dbReference>
<evidence type="ECO:0000313" key="1">
    <source>
        <dbReference type="EMBL" id="QHS90424.1"/>
    </source>
</evidence>
<reference evidence="1" key="1">
    <citation type="journal article" date="2020" name="Nature">
        <title>Giant virus diversity and host interactions through global metagenomics.</title>
        <authorList>
            <person name="Schulz F."/>
            <person name="Roux S."/>
            <person name="Paez-Espino D."/>
            <person name="Jungbluth S."/>
            <person name="Walsh D.A."/>
            <person name="Denef V.J."/>
            <person name="McMahon K.D."/>
            <person name="Konstantinidis K.T."/>
            <person name="Eloe-Fadrosh E.A."/>
            <person name="Kyrpides N.C."/>
            <person name="Woyke T."/>
        </authorList>
    </citation>
    <scope>NUCLEOTIDE SEQUENCE</scope>
    <source>
        <strain evidence="1">GVMAG-M-3300010160-60</strain>
    </source>
</reference>
<sequence length="121" mass="13923">MKEVVPCWLKVPNNPFHKCVVFEKDSLAPNVPSELFIIDPGHPMSFATNYDNHGLRSAKEYVNGKTIYMSDYNDVKEMFPEDMKHNRYDLVLNRGDTYVANNVIVKSRTSFKTAGYDLEVD</sequence>
<organism evidence="1">
    <name type="scientific">viral metagenome</name>
    <dbReference type="NCBI Taxonomy" id="1070528"/>
    <lineage>
        <taxon>unclassified sequences</taxon>
        <taxon>metagenomes</taxon>
        <taxon>organismal metagenomes</taxon>
    </lineage>
</organism>
<protein>
    <submittedName>
        <fullName evidence="1">Uncharacterized protein</fullName>
    </submittedName>
</protein>
<accession>A0A6C0BF94</accession>